<feature type="chain" id="PRO_5015961195" description="HYR domain-containing protein" evidence="4">
    <location>
        <begin position="27"/>
        <end position="1672"/>
    </location>
</feature>
<dbReference type="OrthoDB" id="9765926at2"/>
<dbReference type="InterPro" id="IPR010221">
    <property type="entry name" value="VCBS_dom"/>
</dbReference>
<dbReference type="InterPro" id="IPR035234">
    <property type="entry name" value="IgGFc-bd_N"/>
</dbReference>
<dbReference type="Gene3D" id="2.60.40.2810">
    <property type="match status" value="1"/>
</dbReference>
<keyword evidence="1 4" id="KW-0732">Signal</keyword>
<dbReference type="InterPro" id="IPR003644">
    <property type="entry name" value="Calx_beta"/>
</dbReference>
<organism evidence="6 7">
    <name type="scientific">Marinifilum breve</name>
    <dbReference type="NCBI Taxonomy" id="2184082"/>
    <lineage>
        <taxon>Bacteria</taxon>
        <taxon>Pseudomonadati</taxon>
        <taxon>Bacteroidota</taxon>
        <taxon>Bacteroidia</taxon>
        <taxon>Marinilabiliales</taxon>
        <taxon>Marinifilaceae</taxon>
    </lineage>
</organism>
<dbReference type="PROSITE" id="PS50825">
    <property type="entry name" value="HYR"/>
    <property type="match status" value="1"/>
</dbReference>
<name>A0A2V3ZTQ8_9BACT</name>
<dbReference type="Pfam" id="PF03160">
    <property type="entry name" value="Calx-beta"/>
    <property type="match status" value="2"/>
</dbReference>
<keyword evidence="2" id="KW-0677">Repeat</keyword>
<gene>
    <name evidence="6" type="ORF">DF185_17635</name>
</gene>
<evidence type="ECO:0000313" key="7">
    <source>
        <dbReference type="Proteomes" id="UP000248079"/>
    </source>
</evidence>
<dbReference type="Gene3D" id="2.60.40.3440">
    <property type="match status" value="1"/>
</dbReference>
<dbReference type="Pfam" id="PF17963">
    <property type="entry name" value="Big_9"/>
    <property type="match status" value="3"/>
</dbReference>
<keyword evidence="3" id="KW-0106">Calcium</keyword>
<dbReference type="Pfam" id="PF17517">
    <property type="entry name" value="IgGFc_binding"/>
    <property type="match status" value="1"/>
</dbReference>
<evidence type="ECO:0000256" key="3">
    <source>
        <dbReference type="ARBA" id="ARBA00022837"/>
    </source>
</evidence>
<dbReference type="NCBIfam" id="NF012211">
    <property type="entry name" value="tand_rpt_95"/>
    <property type="match status" value="3"/>
</dbReference>
<dbReference type="InterPro" id="IPR003410">
    <property type="entry name" value="HYR_dom"/>
</dbReference>
<dbReference type="RefSeq" id="WP_110362086.1">
    <property type="nucleotide sequence ID" value="NZ_QFLI01000009.1"/>
</dbReference>
<dbReference type="InterPro" id="IPR044023">
    <property type="entry name" value="Ig_7"/>
</dbReference>
<evidence type="ECO:0000256" key="4">
    <source>
        <dbReference type="SAM" id="SignalP"/>
    </source>
</evidence>
<keyword evidence="7" id="KW-1185">Reference proteome</keyword>
<dbReference type="Gene3D" id="2.60.40.2030">
    <property type="match status" value="4"/>
</dbReference>
<dbReference type="SUPFAM" id="SSF141072">
    <property type="entry name" value="CalX-like"/>
    <property type="match status" value="4"/>
</dbReference>
<dbReference type="EMBL" id="QFLI01000009">
    <property type="protein sequence ID" value="PXX97791.1"/>
    <property type="molecule type" value="Genomic_DNA"/>
</dbReference>
<dbReference type="Pfam" id="PF02494">
    <property type="entry name" value="HYR"/>
    <property type="match status" value="1"/>
</dbReference>
<reference evidence="6 7" key="1">
    <citation type="submission" date="2018-05" db="EMBL/GenBank/DDBJ databases">
        <title>Marinifilum breve JC075T sp. nov., a marine bacterium isolated from Yongle Blue Hole in the South China Sea.</title>
        <authorList>
            <person name="Fu T."/>
        </authorList>
    </citation>
    <scope>NUCLEOTIDE SEQUENCE [LARGE SCALE GENOMIC DNA]</scope>
    <source>
        <strain evidence="6 7">JC075</strain>
    </source>
</reference>
<evidence type="ECO:0000256" key="1">
    <source>
        <dbReference type="ARBA" id="ARBA00022729"/>
    </source>
</evidence>
<dbReference type="InterPro" id="IPR026919">
    <property type="entry name" value="ADGRV1"/>
</dbReference>
<dbReference type="PANTHER" id="PTHR46682">
    <property type="entry name" value="ADHESION G-PROTEIN COUPLED RECEPTOR V1"/>
    <property type="match status" value="1"/>
</dbReference>
<comment type="caution">
    <text evidence="6">The sequence shown here is derived from an EMBL/GenBank/DDBJ whole genome shotgun (WGS) entry which is preliminary data.</text>
</comment>
<dbReference type="GO" id="GO:0071277">
    <property type="term" value="P:cellular response to calcium ion"/>
    <property type="evidence" value="ECO:0007669"/>
    <property type="project" value="TreeGrafter"/>
</dbReference>
<evidence type="ECO:0000259" key="5">
    <source>
        <dbReference type="PROSITE" id="PS50825"/>
    </source>
</evidence>
<dbReference type="GO" id="GO:0004930">
    <property type="term" value="F:G protein-coupled receptor activity"/>
    <property type="evidence" value="ECO:0007669"/>
    <property type="project" value="InterPro"/>
</dbReference>
<feature type="signal peptide" evidence="4">
    <location>
        <begin position="1"/>
        <end position="26"/>
    </location>
</feature>
<sequence length="1672" mass="177865">MKRFLPLLFHIVLTSSLVLMFQESKAQVDSLHYIPPMCSFTSSSSDVDDHQMVLTTTESDPFDVTITNNNGTFVRTVTGLSNTSPKKISLNFSVYTSSTQTAGRRLNSQGVIGTSQLNQILDTEGLIVSGPKKFFVNIQQKSGAQGDLLTSKGTTGLGTDFYSGHMRSETGTYDNYNGHFISVMATENNTNITFSNPRVKFSNRSQNTFTESLQKGQSVVIGVSINQLKNQNKNLNHVNGTHISSNKPIAVSSGSWCATGHLKAQGNGRDIGFDQLVPTDVVGQEYILIKGEGVSTGPKYNERALIVATEANTTVTYYYNKRRSNGSIRLITKTKTLNSPGSYYFTGHNEFVSSVDKNLYITANKKIFVYQTLSGADKNQTAGLCFIPPLKCTADKEVTIAYADKLSSLTVSPVLKLVTQSGSQIQLNGVDLQNVNNYRRDVPNNTHWESYNIPKSELQRLVYNGGSDQIYKVSSTGALNAMLAVQSGNVGGGGYFSGFGDIPQVNQSPDIAEQGLCGDNVVLTASGFTSYNWYKDGGLIADENNSTYQPNSPGRYKVTGLSPCGDSNTESFPSNEIRILPCLSVTSTDITVTEGTDLNAVFRVELSHPWLEEDNVDVTFDYYTTAGTAASGQDFSPTTGSATIASGDSFVDISVPITNDILNETDEDFTLSITNVIEAVESIVSGTATIQDNDALPTISVNDQTFNEDAGTISLQVSLNTESGKTVSVNYNIVDNTATQPEDYSATNYSGTISFNPGEKDKNISISIVDDNIYEPGSNESFNVQLSSLSNAAAGNTNATISIIDNEVLPTITVSNASEIEGTNIEFQAILSHPSAVDVTFDYQTVLSNGPGNAKQNDFINFTTFSTGTITIPAGSTSADFPIFVTKDDNANEQTEEFVVNFSSVNNASLVNTSAIGTILDNEGNPTLSISDASATEGNSIDFTITVSPVRSTDINFEYRTTNGTANSPADFNGTGWTSITLPANQTNINLSINTVQDTDEEGNENFAIEIGNPPSKVDIGISTATGTIIDDDDTPDARDDNFSIDEDVALSENVMTNDLGLGDPPVTVVSNTNPSNGSLTLNNDGSFTYTPDPNFNGSNTFNYTIQDVDGDQSSATVTITVNPINDVPVASNDTYSTPEDTQLNNDVSSNDNNLFDLPITYSIVSDVSNGTLTLNANGTFSYMPNSEFFGTDGFTYEITDGNGDAVQASANITVVFNNDAAPVAVDDNTSTNEDTAVTIDVLANDSDIDGNQTIDKASVLIKSGPSNGSLSQNFVTGEVTYTPDNNYTGSDNFTYTIKDNSGAESNEASVSISITVDNDPPVAICKSNVTIYLDATGNYTLDPTEIDNGSNDDNDGGTVTLSVAPNTFDCTDKGTVSVTLTVTDEDLSSTTCATNITVVDNSPPSVKTAQDNITITAESGICGAKVNYTGPVFTDNCDGDQSGTLISGLSSGSNFPVGITTVTYEYTDASGNTPVQSSFTVTVTDDEKPTLNNTSDRNLNPNTTGCEYLVSGTAFDITATDNCGILSLTHNYNGGGTSLNGESFPDGITNVTWTIEDIHNNITTHIVQISVTSNLSATISGPSGSQGCEGEELIFTANASNGNPGYTYKFYVNNVEQNSGVTGNTFTISTLADGDKIKAEAIDNLGCSAQSSEITMTITDTPSPIGIFFQE</sequence>
<dbReference type="PANTHER" id="PTHR46682:SF1">
    <property type="entry name" value="ADHESION G-PROTEIN COUPLED RECEPTOR V1"/>
    <property type="match status" value="1"/>
</dbReference>
<proteinExistence type="predicted"/>
<dbReference type="GO" id="GO:0005737">
    <property type="term" value="C:cytoplasm"/>
    <property type="evidence" value="ECO:0007669"/>
    <property type="project" value="TreeGrafter"/>
</dbReference>
<accession>A0A2V3ZTQ8</accession>
<protein>
    <recommendedName>
        <fullName evidence="5">HYR domain-containing protein</fullName>
    </recommendedName>
</protein>
<dbReference type="SMART" id="SM00237">
    <property type="entry name" value="Calx_beta"/>
    <property type="match status" value="3"/>
</dbReference>
<feature type="domain" description="HYR" evidence="5">
    <location>
        <begin position="1400"/>
        <end position="1486"/>
    </location>
</feature>
<dbReference type="NCBIfam" id="TIGR01965">
    <property type="entry name" value="VCBS_repeat"/>
    <property type="match status" value="1"/>
</dbReference>
<evidence type="ECO:0000313" key="6">
    <source>
        <dbReference type="EMBL" id="PXX97791.1"/>
    </source>
</evidence>
<dbReference type="GO" id="GO:0001965">
    <property type="term" value="F:G-protein alpha-subunit binding"/>
    <property type="evidence" value="ECO:0007669"/>
    <property type="project" value="TreeGrafter"/>
</dbReference>
<dbReference type="Pfam" id="PF19081">
    <property type="entry name" value="Ig_7"/>
    <property type="match status" value="1"/>
</dbReference>
<dbReference type="InterPro" id="IPR038081">
    <property type="entry name" value="CalX-like_sf"/>
</dbReference>
<dbReference type="GO" id="GO:0016020">
    <property type="term" value="C:membrane"/>
    <property type="evidence" value="ECO:0007669"/>
    <property type="project" value="InterPro"/>
</dbReference>
<dbReference type="GO" id="GO:0010855">
    <property type="term" value="F:adenylate cyclase inhibitor activity"/>
    <property type="evidence" value="ECO:0007669"/>
    <property type="project" value="TreeGrafter"/>
</dbReference>
<dbReference type="Proteomes" id="UP000248079">
    <property type="component" value="Unassembled WGS sequence"/>
</dbReference>
<evidence type="ECO:0000256" key="2">
    <source>
        <dbReference type="ARBA" id="ARBA00022737"/>
    </source>
</evidence>